<accession>A0A542ZXA7</accession>
<dbReference type="InterPro" id="IPR044304">
    <property type="entry name" value="NUBPL-like"/>
</dbReference>
<dbReference type="InterPro" id="IPR019591">
    <property type="entry name" value="Mrp/NBP35_ATP-bd"/>
</dbReference>
<dbReference type="HAMAP" id="MF_02040">
    <property type="entry name" value="Mrp_NBP35"/>
    <property type="match status" value="1"/>
</dbReference>
<evidence type="ECO:0000256" key="9">
    <source>
        <dbReference type="HAMAP-Rule" id="MF_02040"/>
    </source>
</evidence>
<dbReference type="Gene3D" id="3.40.50.300">
    <property type="entry name" value="P-loop containing nucleotide triphosphate hydrolases"/>
    <property type="match status" value="1"/>
</dbReference>
<evidence type="ECO:0000256" key="7">
    <source>
        <dbReference type="ARBA" id="ARBA00023004"/>
    </source>
</evidence>
<dbReference type="InterPro" id="IPR027417">
    <property type="entry name" value="P-loop_NTPase"/>
</dbReference>
<dbReference type="Pfam" id="PF01883">
    <property type="entry name" value="FeS_assembly_P"/>
    <property type="match status" value="1"/>
</dbReference>
<evidence type="ECO:0000313" key="12">
    <source>
        <dbReference type="Proteomes" id="UP000315389"/>
    </source>
</evidence>
<comment type="caution">
    <text evidence="11">The sequence shown here is derived from an EMBL/GenBank/DDBJ whole genome shotgun (WGS) entry which is preliminary data.</text>
</comment>
<comment type="similarity">
    <text evidence="1">In the N-terminal section; belongs to the MIP18 family.</text>
</comment>
<evidence type="ECO:0000256" key="1">
    <source>
        <dbReference type="ARBA" id="ARBA00007352"/>
    </source>
</evidence>
<evidence type="ECO:0000256" key="5">
    <source>
        <dbReference type="ARBA" id="ARBA00022801"/>
    </source>
</evidence>
<dbReference type="CDD" id="cd02037">
    <property type="entry name" value="Mrp_NBP35"/>
    <property type="match status" value="1"/>
</dbReference>
<evidence type="ECO:0000256" key="8">
    <source>
        <dbReference type="ARBA" id="ARBA00023014"/>
    </source>
</evidence>
<dbReference type="SUPFAM" id="SSF117916">
    <property type="entry name" value="Fe-S cluster assembly (FSCA) domain-like"/>
    <property type="match status" value="1"/>
</dbReference>
<keyword evidence="8 9" id="KW-0411">Iron-sulfur</keyword>
<dbReference type="AlphaFoldDB" id="A0A542ZXA7"/>
<dbReference type="GO" id="GO:0016226">
    <property type="term" value="P:iron-sulfur cluster assembly"/>
    <property type="evidence" value="ECO:0007669"/>
    <property type="project" value="InterPro"/>
</dbReference>
<dbReference type="Pfam" id="PF10609">
    <property type="entry name" value="ParA"/>
    <property type="match status" value="1"/>
</dbReference>
<dbReference type="GO" id="GO:0016887">
    <property type="term" value="F:ATP hydrolysis activity"/>
    <property type="evidence" value="ECO:0007669"/>
    <property type="project" value="UniProtKB-UniRule"/>
</dbReference>
<dbReference type="SUPFAM" id="SSF52540">
    <property type="entry name" value="P-loop containing nucleoside triphosphate hydrolases"/>
    <property type="match status" value="1"/>
</dbReference>
<comment type="subunit">
    <text evidence="9">Homodimer.</text>
</comment>
<keyword evidence="12" id="KW-1185">Reference proteome</keyword>
<dbReference type="InterPro" id="IPR002744">
    <property type="entry name" value="MIP18-like"/>
</dbReference>
<reference evidence="11 12" key="1">
    <citation type="submission" date="2019-06" db="EMBL/GenBank/DDBJ databases">
        <title>Sequencing the genomes of 1000 actinobacteria strains.</title>
        <authorList>
            <person name="Klenk H.-P."/>
        </authorList>
    </citation>
    <scope>NUCLEOTIDE SEQUENCE [LARGE SCALE GENOMIC DNA]</scope>
    <source>
        <strain evidence="11 12">DSM 4813</strain>
    </source>
</reference>
<dbReference type="Proteomes" id="UP000315389">
    <property type="component" value="Unassembled WGS sequence"/>
</dbReference>
<keyword evidence="3 9" id="KW-0479">Metal-binding</keyword>
<dbReference type="GO" id="GO:0051539">
    <property type="term" value="F:4 iron, 4 sulfur cluster binding"/>
    <property type="evidence" value="ECO:0007669"/>
    <property type="project" value="TreeGrafter"/>
</dbReference>
<evidence type="ECO:0000259" key="10">
    <source>
        <dbReference type="Pfam" id="PF01883"/>
    </source>
</evidence>
<dbReference type="FunFam" id="3.40.50.300:FF:000304">
    <property type="entry name" value="Iron-sulfur cluster carrier protein"/>
    <property type="match status" value="1"/>
</dbReference>
<dbReference type="GO" id="GO:0140663">
    <property type="term" value="F:ATP-dependent FeS chaperone activity"/>
    <property type="evidence" value="ECO:0007669"/>
    <property type="project" value="InterPro"/>
</dbReference>
<evidence type="ECO:0000256" key="3">
    <source>
        <dbReference type="ARBA" id="ARBA00022723"/>
    </source>
</evidence>
<evidence type="ECO:0000313" key="11">
    <source>
        <dbReference type="EMBL" id="TQL64987.1"/>
    </source>
</evidence>
<dbReference type="InterPro" id="IPR034904">
    <property type="entry name" value="FSCA_dom_sf"/>
</dbReference>
<name>A0A542ZXA7_RARFA</name>
<keyword evidence="7 9" id="KW-0408">Iron</keyword>
<comment type="function">
    <text evidence="9">Binds and transfers iron-sulfur (Fe-S) clusters to target apoproteins. Can hydrolyze ATP.</text>
</comment>
<keyword evidence="6 9" id="KW-0067">ATP-binding</keyword>
<dbReference type="GO" id="GO:0046872">
    <property type="term" value="F:metal ion binding"/>
    <property type="evidence" value="ECO:0007669"/>
    <property type="project" value="UniProtKB-KW"/>
</dbReference>
<keyword evidence="4 9" id="KW-0547">Nucleotide-binding</keyword>
<feature type="binding site" evidence="9">
    <location>
        <begin position="128"/>
        <end position="135"/>
    </location>
    <ligand>
        <name>ATP</name>
        <dbReference type="ChEBI" id="CHEBI:30616"/>
    </ligand>
</feature>
<dbReference type="GO" id="GO:0005524">
    <property type="term" value="F:ATP binding"/>
    <property type="evidence" value="ECO:0007669"/>
    <property type="project" value="UniProtKB-UniRule"/>
</dbReference>
<dbReference type="RefSeq" id="WP_142120355.1">
    <property type="nucleotide sequence ID" value="NZ_BAAASV010000002.1"/>
</dbReference>
<protein>
    <recommendedName>
        <fullName evidence="9">Iron-sulfur cluster carrier protein</fullName>
    </recommendedName>
</protein>
<dbReference type="PANTHER" id="PTHR42961">
    <property type="entry name" value="IRON-SULFUR PROTEIN NUBPL"/>
    <property type="match status" value="1"/>
</dbReference>
<proteinExistence type="inferred from homology"/>
<dbReference type="PANTHER" id="PTHR42961:SF2">
    <property type="entry name" value="IRON-SULFUR PROTEIN NUBPL"/>
    <property type="match status" value="1"/>
</dbReference>
<keyword evidence="5 9" id="KW-0378">Hydrolase</keyword>
<dbReference type="EMBL" id="VFOS01000001">
    <property type="protein sequence ID" value="TQL64987.1"/>
    <property type="molecule type" value="Genomic_DNA"/>
</dbReference>
<dbReference type="Gene3D" id="3.30.300.130">
    <property type="entry name" value="Fe-S cluster assembly (FSCA)"/>
    <property type="match status" value="1"/>
</dbReference>
<evidence type="ECO:0000256" key="4">
    <source>
        <dbReference type="ARBA" id="ARBA00022741"/>
    </source>
</evidence>
<sequence>MTVVGPDEASIRNALGGVNDPELGRPITELGMVQRVEIKDEASDAGATVTVGVNLTTAACPLRTELSKSVREAVLAVPAVASVAVEFSVMNAAQRAQLKATLRGGDGSPVIAFNAPGNLTRVLAIASGKGGVGKSSLTANLAASMASSGLRVGVIDADIHGFSIPRMLGVEGQPTRVEEMLLPPMVDGIKVVSIGMFTPGGRAVVWRGPMLHRTLEQFLADVFWGDLDVLLLDLPPGTGDMAISVAQLLPNSELVIVTTPQPAAADVAVRAGALATQTSQRVAGVIENMSWLDGPDGQRIELFGAGGGELVAKKLRETLETEVPLLGRIPLDVALREGSDEGRPVVISHPDSPAATAITSIAAQLVKRPRGLSGMSLGIAPVRA</sequence>
<comment type="similarity">
    <text evidence="9">Belongs to the Mrp/NBP35 ATP-binding proteins family.</text>
</comment>
<evidence type="ECO:0000256" key="2">
    <source>
        <dbReference type="ARBA" id="ARBA00008205"/>
    </source>
</evidence>
<dbReference type="OrthoDB" id="9809679at2"/>
<dbReference type="InterPro" id="IPR000808">
    <property type="entry name" value="Mrp-like_CS"/>
</dbReference>
<feature type="domain" description="MIP18 family-like" evidence="10">
    <location>
        <begin position="9"/>
        <end position="85"/>
    </location>
</feature>
<organism evidence="11 12">
    <name type="scientific">Rarobacter faecitabidus</name>
    <dbReference type="NCBI Taxonomy" id="13243"/>
    <lineage>
        <taxon>Bacteria</taxon>
        <taxon>Bacillati</taxon>
        <taxon>Actinomycetota</taxon>
        <taxon>Actinomycetes</taxon>
        <taxon>Micrococcales</taxon>
        <taxon>Rarobacteraceae</taxon>
        <taxon>Rarobacter</taxon>
    </lineage>
</organism>
<dbReference type="PROSITE" id="PS01215">
    <property type="entry name" value="MRP"/>
    <property type="match status" value="1"/>
</dbReference>
<comment type="similarity">
    <text evidence="2">In the C-terminal section; belongs to the Mrp/NBP35 ATP-binding proteins family.</text>
</comment>
<evidence type="ECO:0000256" key="6">
    <source>
        <dbReference type="ARBA" id="ARBA00022840"/>
    </source>
</evidence>
<dbReference type="InterPro" id="IPR033756">
    <property type="entry name" value="YlxH/NBP35"/>
</dbReference>
<gene>
    <name evidence="11" type="ORF">FB461_1520</name>
</gene>